<reference evidence="2" key="1">
    <citation type="submission" date="2015-07" db="EMBL/GenBank/DDBJ databases">
        <title>Transcriptome Assembly of Anthurium amnicola.</title>
        <authorList>
            <person name="Suzuki J."/>
        </authorList>
    </citation>
    <scope>NUCLEOTIDE SEQUENCE</scope>
</reference>
<gene>
    <name evidence="2" type="primary">At3g14460_0</name>
    <name evidence="2" type="ORF">g.98672</name>
</gene>
<feature type="region of interest" description="Disordered" evidence="1">
    <location>
        <begin position="28"/>
        <end position="51"/>
    </location>
</feature>
<feature type="non-terminal residue" evidence="2">
    <location>
        <position position="159"/>
    </location>
</feature>
<sequence>LKCDQLSSLEYLEIKSCPMLKEVATLPSSCQKRQEGNDDHGEGPPSSSFPRLQRFCTDNRCSLMWILPQKLGSLESLKITGPHHDLIRFTEAEEEGWKHLTSVSAVTIWDCLELESLPSSMHIFPSLHSLYLRHCPKINRLPDGGLPTSLRELTISHCP</sequence>
<dbReference type="Gene3D" id="3.80.10.10">
    <property type="entry name" value="Ribonuclease Inhibitor"/>
    <property type="match status" value="1"/>
</dbReference>
<dbReference type="PANTHER" id="PTHR36766:SF40">
    <property type="entry name" value="DISEASE RESISTANCE PROTEIN RGA3"/>
    <property type="match status" value="1"/>
</dbReference>
<dbReference type="EMBL" id="GDJX01018697">
    <property type="protein sequence ID" value="JAT49239.1"/>
    <property type="molecule type" value="Transcribed_RNA"/>
</dbReference>
<accession>A0A1D1Y3L0</accession>
<proteinExistence type="predicted"/>
<dbReference type="SUPFAM" id="SSF52058">
    <property type="entry name" value="L domain-like"/>
    <property type="match status" value="1"/>
</dbReference>
<feature type="non-terminal residue" evidence="2">
    <location>
        <position position="1"/>
    </location>
</feature>
<name>A0A1D1Y3L0_9ARAE</name>
<dbReference type="AlphaFoldDB" id="A0A1D1Y3L0"/>
<organism evidence="2">
    <name type="scientific">Anthurium amnicola</name>
    <dbReference type="NCBI Taxonomy" id="1678845"/>
    <lineage>
        <taxon>Eukaryota</taxon>
        <taxon>Viridiplantae</taxon>
        <taxon>Streptophyta</taxon>
        <taxon>Embryophyta</taxon>
        <taxon>Tracheophyta</taxon>
        <taxon>Spermatophyta</taxon>
        <taxon>Magnoliopsida</taxon>
        <taxon>Liliopsida</taxon>
        <taxon>Araceae</taxon>
        <taxon>Pothoideae</taxon>
        <taxon>Potheae</taxon>
        <taxon>Anthurium</taxon>
    </lineage>
</organism>
<dbReference type="PANTHER" id="PTHR36766">
    <property type="entry name" value="PLANT BROAD-SPECTRUM MILDEW RESISTANCE PROTEIN RPW8"/>
    <property type="match status" value="1"/>
</dbReference>
<evidence type="ECO:0000256" key="1">
    <source>
        <dbReference type="SAM" id="MobiDB-lite"/>
    </source>
</evidence>
<evidence type="ECO:0000313" key="2">
    <source>
        <dbReference type="EMBL" id="JAT49239.1"/>
    </source>
</evidence>
<protein>
    <submittedName>
        <fullName evidence="2">Putative disease resistance protein At3g14460</fullName>
    </submittedName>
</protein>
<feature type="compositionally biased region" description="Basic and acidic residues" evidence="1">
    <location>
        <begin position="32"/>
        <end position="42"/>
    </location>
</feature>
<dbReference type="InterPro" id="IPR032675">
    <property type="entry name" value="LRR_dom_sf"/>
</dbReference>